<dbReference type="EMBL" id="JARAKH010000057">
    <property type="protein sequence ID" value="KAK8375209.1"/>
    <property type="molecule type" value="Genomic_DNA"/>
</dbReference>
<evidence type="ECO:0000313" key="3">
    <source>
        <dbReference type="EMBL" id="KAK8375209.1"/>
    </source>
</evidence>
<feature type="domain" description="FAK1-like FERM" evidence="2">
    <location>
        <begin position="130"/>
        <end position="179"/>
    </location>
</feature>
<dbReference type="SUPFAM" id="SSF50729">
    <property type="entry name" value="PH domain-like"/>
    <property type="match status" value="1"/>
</dbReference>
<dbReference type="InterPro" id="IPR014352">
    <property type="entry name" value="FERM/acyl-CoA-bd_prot_sf"/>
</dbReference>
<dbReference type="AlphaFoldDB" id="A0AAW0SJL7"/>
<dbReference type="InterPro" id="IPR049385">
    <property type="entry name" value="FAK1-like_FERM_C"/>
</dbReference>
<comment type="caution">
    <text evidence="3">The sequence shown here is derived from an EMBL/GenBank/DDBJ whole genome shotgun (WGS) entry which is preliminary data.</text>
</comment>
<organism evidence="3 4">
    <name type="scientific">Scylla paramamosain</name>
    <name type="common">Mud crab</name>
    <dbReference type="NCBI Taxonomy" id="85552"/>
    <lineage>
        <taxon>Eukaryota</taxon>
        <taxon>Metazoa</taxon>
        <taxon>Ecdysozoa</taxon>
        <taxon>Arthropoda</taxon>
        <taxon>Crustacea</taxon>
        <taxon>Multicrustacea</taxon>
        <taxon>Malacostraca</taxon>
        <taxon>Eumalacostraca</taxon>
        <taxon>Eucarida</taxon>
        <taxon>Decapoda</taxon>
        <taxon>Pleocyemata</taxon>
        <taxon>Brachyura</taxon>
        <taxon>Eubrachyura</taxon>
        <taxon>Portunoidea</taxon>
        <taxon>Portunidae</taxon>
        <taxon>Portuninae</taxon>
        <taxon>Scylla</taxon>
    </lineage>
</organism>
<dbReference type="CDD" id="cd14473">
    <property type="entry name" value="FERM_B-lobe"/>
    <property type="match status" value="1"/>
</dbReference>
<accession>A0AAW0SJL7</accession>
<dbReference type="SUPFAM" id="SSF47031">
    <property type="entry name" value="Second domain of FERM"/>
    <property type="match status" value="1"/>
</dbReference>
<dbReference type="Gene3D" id="1.20.80.10">
    <property type="match status" value="1"/>
</dbReference>
<dbReference type="InterPro" id="IPR019748">
    <property type="entry name" value="FERM_central"/>
</dbReference>
<name>A0AAW0SJL7_SCYPA</name>
<gene>
    <name evidence="3" type="ORF">O3P69_007854</name>
</gene>
<evidence type="ECO:0000256" key="1">
    <source>
        <dbReference type="SAM" id="MobiDB-lite"/>
    </source>
</evidence>
<dbReference type="PANTHER" id="PTHR46221:SF9">
    <property type="entry name" value="NON-SPECIFIC PROTEIN-TYROSINE KINASE"/>
    <property type="match status" value="1"/>
</dbReference>
<sequence length="235" mass="26203">MDFDTAIQLTCIEIKRVFKRMNGCAMDKKSNLEQPEKEVGLHEFLPAYVINTIKQKTLRKALQGNFKKFSAFFDYESHFKCLEILGKVGKFDIENFRCALGCGWSIPVTLLVGPSVGISYWTDSASASSCEQHRKALVQFKVAGTTEALTITITCPSIGGAESLADLVDSYCRLVNQSSIQRREQDQRRPSSRRTQPSATARRHQQPLHTAISHSTPPLAAAAQEDIATHLSILW</sequence>
<dbReference type="Pfam" id="PF21477">
    <property type="entry name" value="FERM_C_FAK1"/>
    <property type="match status" value="2"/>
</dbReference>
<dbReference type="Proteomes" id="UP001487740">
    <property type="component" value="Unassembled WGS sequence"/>
</dbReference>
<dbReference type="InterPro" id="IPR035963">
    <property type="entry name" value="FERM_2"/>
</dbReference>
<proteinExistence type="predicted"/>
<evidence type="ECO:0000313" key="4">
    <source>
        <dbReference type="Proteomes" id="UP001487740"/>
    </source>
</evidence>
<feature type="domain" description="FAK1-like FERM" evidence="2">
    <location>
        <begin position="98"/>
        <end position="128"/>
    </location>
</feature>
<dbReference type="InterPro" id="IPR011993">
    <property type="entry name" value="PH-like_dom_sf"/>
</dbReference>
<feature type="region of interest" description="Disordered" evidence="1">
    <location>
        <begin position="180"/>
        <end position="212"/>
    </location>
</feature>
<protein>
    <recommendedName>
        <fullName evidence="2">FAK1-like FERM domain-containing protein</fullName>
    </recommendedName>
</protein>
<dbReference type="Gene3D" id="2.30.29.30">
    <property type="entry name" value="Pleckstrin-homology domain (PH domain)/Phosphotyrosine-binding domain (PTB)"/>
    <property type="match status" value="2"/>
</dbReference>
<keyword evidence="4" id="KW-1185">Reference proteome</keyword>
<reference evidence="3 4" key="1">
    <citation type="submission" date="2023-03" db="EMBL/GenBank/DDBJ databases">
        <title>High-quality genome of Scylla paramamosain provides insights in environmental adaptation.</title>
        <authorList>
            <person name="Zhang L."/>
        </authorList>
    </citation>
    <scope>NUCLEOTIDE SEQUENCE [LARGE SCALE GENOMIC DNA]</scope>
    <source>
        <strain evidence="3">LZ_2023a</strain>
        <tissue evidence="3">Muscle</tissue>
    </source>
</reference>
<dbReference type="PANTHER" id="PTHR46221">
    <property type="entry name" value="FERM AND PDZ DOMAIN-CONTAINING PROTEIN FAMILY MEMBER"/>
    <property type="match status" value="1"/>
</dbReference>
<evidence type="ECO:0000259" key="2">
    <source>
        <dbReference type="Pfam" id="PF21477"/>
    </source>
</evidence>